<evidence type="ECO:0000313" key="1">
    <source>
        <dbReference type="EMBL" id="CDS96555.1"/>
    </source>
</evidence>
<sequence length="31" mass="3479">MKNADSAHDLRLAVQLRSRRAQSSSPDLELL</sequence>
<organism evidence="1">
    <name type="scientific">Clostridioides difficile</name>
    <name type="common">Peptoclostridium difficile</name>
    <dbReference type="NCBI Taxonomy" id="1496"/>
    <lineage>
        <taxon>Bacteria</taxon>
        <taxon>Bacillati</taxon>
        <taxon>Bacillota</taxon>
        <taxon>Clostridia</taxon>
        <taxon>Peptostreptococcales</taxon>
        <taxon>Peptostreptococcaceae</taxon>
        <taxon>Clostridioides</taxon>
    </lineage>
</organism>
<reference evidence="1" key="1">
    <citation type="submission" date="2014-07" db="EMBL/GenBank/DDBJ databases">
        <authorList>
            <person name="Monot Marc"/>
        </authorList>
    </citation>
    <scope>NUCLEOTIDE SEQUENCE</scope>
    <source>
        <strain evidence="1">7032989</strain>
    </source>
</reference>
<dbReference type="AlphaFoldDB" id="A0A069AK38"/>
<protein>
    <submittedName>
        <fullName evidence="1">Uncharacterized protein</fullName>
    </submittedName>
</protein>
<accession>A0A069AK38</accession>
<name>A0A069AK38_CLODI</name>
<dbReference type="EMBL" id="LK932857">
    <property type="protein sequence ID" value="CDS96555.1"/>
    <property type="molecule type" value="Genomic_DNA"/>
</dbReference>
<proteinExistence type="predicted"/>
<gene>
    <name evidence="1" type="ORF">BN1095_2060001</name>
</gene>